<dbReference type="InterPro" id="IPR015421">
    <property type="entry name" value="PyrdxlP-dep_Trfase_major"/>
</dbReference>
<dbReference type="Pfam" id="PF00155">
    <property type="entry name" value="Aminotran_1_2"/>
    <property type="match status" value="1"/>
</dbReference>
<dbReference type="EMBL" id="JACHJQ010000002">
    <property type="protein sequence ID" value="MBB4906253.1"/>
    <property type="molecule type" value="Genomic_DNA"/>
</dbReference>
<name>A0A7W7VDI9_9PSEU</name>
<dbReference type="AlphaFoldDB" id="A0A7W7VDI9"/>
<evidence type="ECO:0000256" key="1">
    <source>
        <dbReference type="ARBA" id="ARBA00001933"/>
    </source>
</evidence>
<dbReference type="PANTHER" id="PTHR42790">
    <property type="entry name" value="AMINOTRANSFERASE"/>
    <property type="match status" value="1"/>
</dbReference>
<reference evidence="6 7" key="1">
    <citation type="submission" date="2020-08" db="EMBL/GenBank/DDBJ databases">
        <title>Genomic Encyclopedia of Type Strains, Phase III (KMG-III): the genomes of soil and plant-associated and newly described type strains.</title>
        <authorList>
            <person name="Whitman W."/>
        </authorList>
    </citation>
    <scope>NUCLEOTIDE SEQUENCE [LARGE SCALE GENOMIC DNA]</scope>
    <source>
        <strain evidence="6 7">CECT 8960</strain>
    </source>
</reference>
<dbReference type="GO" id="GO:1901605">
    <property type="term" value="P:alpha-amino acid metabolic process"/>
    <property type="evidence" value="ECO:0007669"/>
    <property type="project" value="TreeGrafter"/>
</dbReference>
<comment type="cofactor">
    <cofactor evidence="1">
        <name>pyridoxal 5'-phosphate</name>
        <dbReference type="ChEBI" id="CHEBI:597326"/>
    </cofactor>
</comment>
<dbReference type="EC" id="2.6.1.103" evidence="6"/>
<accession>A0A7W7VDI9</accession>
<feature type="domain" description="Aminotransferase class I/classII large" evidence="5">
    <location>
        <begin position="80"/>
        <end position="424"/>
    </location>
</feature>
<dbReference type="InterPro" id="IPR050859">
    <property type="entry name" value="Class-I_PLP-dep_aminotransf"/>
</dbReference>
<proteinExistence type="predicted"/>
<keyword evidence="3 6" id="KW-0808">Transferase</keyword>
<dbReference type="CDD" id="cd00609">
    <property type="entry name" value="AAT_like"/>
    <property type="match status" value="1"/>
</dbReference>
<dbReference type="Gene3D" id="3.90.1150.10">
    <property type="entry name" value="Aspartate Aminotransferase, domain 1"/>
    <property type="match status" value="1"/>
</dbReference>
<evidence type="ECO:0000259" key="5">
    <source>
        <dbReference type="Pfam" id="PF00155"/>
    </source>
</evidence>
<evidence type="ECO:0000256" key="4">
    <source>
        <dbReference type="ARBA" id="ARBA00022898"/>
    </source>
</evidence>
<evidence type="ECO:0000313" key="6">
    <source>
        <dbReference type="EMBL" id="MBB4906253.1"/>
    </source>
</evidence>
<organism evidence="6 7">
    <name type="scientific">Actinophytocola algeriensis</name>
    <dbReference type="NCBI Taxonomy" id="1768010"/>
    <lineage>
        <taxon>Bacteria</taxon>
        <taxon>Bacillati</taxon>
        <taxon>Actinomycetota</taxon>
        <taxon>Actinomycetes</taxon>
        <taxon>Pseudonocardiales</taxon>
        <taxon>Pseudonocardiaceae</taxon>
    </lineage>
</organism>
<dbReference type="Gene3D" id="3.40.640.10">
    <property type="entry name" value="Type I PLP-dependent aspartate aminotransferase-like (Major domain)"/>
    <property type="match status" value="1"/>
</dbReference>
<keyword evidence="4" id="KW-0663">Pyridoxal phosphate</keyword>
<keyword evidence="2 6" id="KW-0032">Aminotransferase</keyword>
<dbReference type="RefSeq" id="WP_311771024.1">
    <property type="nucleotide sequence ID" value="NZ_JACHJQ010000002.1"/>
</dbReference>
<dbReference type="GO" id="GO:0030170">
    <property type="term" value="F:pyridoxal phosphate binding"/>
    <property type="evidence" value="ECO:0007669"/>
    <property type="project" value="InterPro"/>
</dbReference>
<dbReference type="PANTHER" id="PTHR42790:SF19">
    <property type="entry name" value="KYNURENINE_ALPHA-AMINOADIPATE AMINOTRANSFERASE, MITOCHONDRIAL"/>
    <property type="match status" value="1"/>
</dbReference>
<protein>
    <submittedName>
        <fullName evidence="6">(S)-3,5-dihydroxyphenylglycine transaminase</fullName>
        <ecNumber evidence="6">2.6.1.103</ecNumber>
    </submittedName>
</protein>
<dbReference type="InterPro" id="IPR004839">
    <property type="entry name" value="Aminotransferase_I/II_large"/>
</dbReference>
<comment type="caution">
    <text evidence="6">The sequence shown here is derived from an EMBL/GenBank/DDBJ whole genome shotgun (WGS) entry which is preliminary data.</text>
</comment>
<dbReference type="InterPro" id="IPR015422">
    <property type="entry name" value="PyrdxlP-dep_Trfase_small"/>
</dbReference>
<keyword evidence="7" id="KW-1185">Reference proteome</keyword>
<gene>
    <name evidence="6" type="ORF">FHR82_002470</name>
</gene>
<dbReference type="GO" id="GO:0008483">
    <property type="term" value="F:transaminase activity"/>
    <property type="evidence" value="ECO:0007669"/>
    <property type="project" value="UniProtKB-KW"/>
</dbReference>
<evidence type="ECO:0000256" key="3">
    <source>
        <dbReference type="ARBA" id="ARBA00022679"/>
    </source>
</evidence>
<evidence type="ECO:0000313" key="7">
    <source>
        <dbReference type="Proteomes" id="UP000520767"/>
    </source>
</evidence>
<dbReference type="SUPFAM" id="SSF53383">
    <property type="entry name" value="PLP-dependent transferases"/>
    <property type="match status" value="1"/>
</dbReference>
<sequence length="434" mass="47362">MTGIVPPLAVDDLCSFVGSADADVMNFLNEIALRFPDAISFAAGRPYDEFFSTDLVHHYVDTYVAHLMRQCGGDEVRVRRTLLQYGRTKGIIHDLIARMLLVDEGIDVDPESIVVTVGAQEAIYLVLRALRRTADDVAFYVRPAYVGFTGAARLADMRAIPVPSTADGIDLAELRTAIHTARAAGARPCVLYLNTDFANPTGLSMSLATRRELLRIAEDEQILLIEDNPYSLFTGDQERVPTLKALDTSCRVVYVCSFAKTVFPGARVGFAVADQPVTVGARTESLADQLAKLKSVLTVNTAPIGQAVIAGKLLDHGFSIRAANKREVDACLRNLRMLRAGLAEAFPEGTTPEVTWNDPGGGFFIVLNVPFVAGDEELERSARDHGVLWTPIHHFHGDGRARPRIRLSFSHLSPAEITEGMKRLTGFVKESGQA</sequence>
<evidence type="ECO:0000256" key="2">
    <source>
        <dbReference type="ARBA" id="ARBA00022576"/>
    </source>
</evidence>
<dbReference type="InterPro" id="IPR015424">
    <property type="entry name" value="PyrdxlP-dep_Trfase"/>
</dbReference>
<dbReference type="Proteomes" id="UP000520767">
    <property type="component" value="Unassembled WGS sequence"/>
</dbReference>